<dbReference type="EMBL" id="FNJR01000009">
    <property type="protein sequence ID" value="SDP81980.1"/>
    <property type="molecule type" value="Genomic_DNA"/>
</dbReference>
<name>A0A1H0VU64_9ACTN</name>
<accession>A0A1H0VU64</accession>
<reference evidence="2" key="1">
    <citation type="submission" date="2016-10" db="EMBL/GenBank/DDBJ databases">
        <authorList>
            <person name="Varghese N."/>
            <person name="Submissions S."/>
        </authorList>
    </citation>
    <scope>NUCLEOTIDE SEQUENCE [LARGE SCALE GENOMIC DNA]</scope>
    <source>
        <strain evidence="2">DSM 46732</strain>
    </source>
</reference>
<proteinExistence type="predicted"/>
<keyword evidence="2" id="KW-1185">Reference proteome</keyword>
<gene>
    <name evidence="1" type="ORF">SAMN04487905_109241</name>
</gene>
<organism evidence="1 2">
    <name type="scientific">Actinopolyspora xinjiangensis</name>
    <dbReference type="NCBI Taxonomy" id="405564"/>
    <lineage>
        <taxon>Bacteria</taxon>
        <taxon>Bacillati</taxon>
        <taxon>Actinomycetota</taxon>
        <taxon>Actinomycetes</taxon>
        <taxon>Actinopolysporales</taxon>
        <taxon>Actinopolysporaceae</taxon>
        <taxon>Actinopolyspora</taxon>
    </lineage>
</organism>
<protein>
    <submittedName>
        <fullName evidence="1">Uncharacterized protein</fullName>
    </submittedName>
</protein>
<dbReference type="Proteomes" id="UP000199497">
    <property type="component" value="Unassembled WGS sequence"/>
</dbReference>
<dbReference type="AlphaFoldDB" id="A0A1H0VU64"/>
<evidence type="ECO:0000313" key="1">
    <source>
        <dbReference type="EMBL" id="SDP81980.1"/>
    </source>
</evidence>
<sequence>MIRHLRFPGAERDGGVGALVGAIAPGPWAVVVEAASGVIVAEADACAHEDGYTYMYLVGVIAPVTDGIPTPVRDSFG</sequence>
<evidence type="ECO:0000313" key="2">
    <source>
        <dbReference type="Proteomes" id="UP000199497"/>
    </source>
</evidence>